<reference evidence="1" key="1">
    <citation type="journal article" date="2021" name="Proc. Natl. Acad. Sci. U.S.A.">
        <title>A Catalog of Tens of Thousands of Viruses from Human Metagenomes Reveals Hidden Associations with Chronic Diseases.</title>
        <authorList>
            <person name="Tisza M.J."/>
            <person name="Buck C.B."/>
        </authorList>
    </citation>
    <scope>NUCLEOTIDE SEQUENCE</scope>
    <source>
        <strain evidence="1">CtHjy10</strain>
    </source>
</reference>
<accession>A0A8S5MCR5</accession>
<dbReference type="EMBL" id="BK014871">
    <property type="protein sequence ID" value="DAD79731.1"/>
    <property type="molecule type" value="Genomic_DNA"/>
</dbReference>
<name>A0A8S5MCR5_9CAUD</name>
<proteinExistence type="predicted"/>
<evidence type="ECO:0000313" key="1">
    <source>
        <dbReference type="EMBL" id="DAD79731.1"/>
    </source>
</evidence>
<organism evidence="1">
    <name type="scientific">Siphoviridae sp. ctHjy10</name>
    <dbReference type="NCBI Taxonomy" id="2826234"/>
    <lineage>
        <taxon>Viruses</taxon>
        <taxon>Duplodnaviria</taxon>
        <taxon>Heunggongvirae</taxon>
        <taxon>Uroviricota</taxon>
        <taxon>Caudoviricetes</taxon>
    </lineage>
</organism>
<protein>
    <submittedName>
        <fullName evidence="1">Uncharacterized protein</fullName>
    </submittedName>
</protein>
<sequence>MKPPISRLVVFLSRKKKIAPVQQIIWNPHASWRVFLCPNTSKAINCSVTGDTEDNGSQ</sequence>